<proteinExistence type="predicted"/>
<evidence type="ECO:0000313" key="3">
    <source>
        <dbReference type="Proteomes" id="UP000570823"/>
    </source>
</evidence>
<evidence type="ECO:0000256" key="1">
    <source>
        <dbReference type="SAM" id="Phobius"/>
    </source>
</evidence>
<dbReference type="RefSeq" id="WP_176787848.1">
    <property type="nucleotide sequence ID" value="NZ_JABXWR010000001.1"/>
</dbReference>
<name>A0A7K4HMR1_9EURY</name>
<sequence length="78" mass="8048">MIEFLQVVLAAIVILGTAATAWSRDPFNKLICLGVLIGGVFPFIVAGGYLDVAVAVALIAPMTTIFVLAITGRDGDGV</sequence>
<dbReference type="InterPro" id="IPR019213">
    <property type="entry name" value="EhaD-like"/>
</dbReference>
<keyword evidence="1" id="KW-1133">Transmembrane helix</keyword>
<comment type="caution">
    <text evidence="2">The sequence shown here is derived from an EMBL/GenBank/DDBJ whole genome shotgun (WGS) entry which is preliminary data.</text>
</comment>
<organism evidence="2 3">
    <name type="scientific">Methanofollis tationis</name>
    <dbReference type="NCBI Taxonomy" id="81417"/>
    <lineage>
        <taxon>Archaea</taxon>
        <taxon>Methanobacteriati</taxon>
        <taxon>Methanobacteriota</taxon>
        <taxon>Stenosarchaea group</taxon>
        <taxon>Methanomicrobia</taxon>
        <taxon>Methanomicrobiales</taxon>
        <taxon>Methanomicrobiaceae</taxon>
        <taxon>Methanofollis</taxon>
    </lineage>
</organism>
<keyword evidence="1" id="KW-0812">Transmembrane</keyword>
<dbReference type="Pfam" id="PF09881">
    <property type="entry name" value="EhaD"/>
    <property type="match status" value="1"/>
</dbReference>
<feature type="transmembrane region" description="Helical" evidence="1">
    <location>
        <begin position="33"/>
        <end position="60"/>
    </location>
</feature>
<keyword evidence="3" id="KW-1185">Reference proteome</keyword>
<dbReference type="OrthoDB" id="110037at2157"/>
<dbReference type="EMBL" id="JABXWR010000001">
    <property type="protein sequence ID" value="NVO66158.1"/>
    <property type="molecule type" value="Genomic_DNA"/>
</dbReference>
<dbReference type="AlphaFoldDB" id="A0A7K4HMR1"/>
<dbReference type="Proteomes" id="UP000570823">
    <property type="component" value="Unassembled WGS sequence"/>
</dbReference>
<keyword evidence="1" id="KW-0472">Membrane</keyword>
<gene>
    <name evidence="2" type="ORF">HWN36_02260</name>
</gene>
<protein>
    <submittedName>
        <fullName evidence="2">EhaD family protein</fullName>
    </submittedName>
</protein>
<evidence type="ECO:0000313" key="2">
    <source>
        <dbReference type="EMBL" id="NVO66158.1"/>
    </source>
</evidence>
<accession>A0A7K4HMR1</accession>
<reference evidence="2 3" key="1">
    <citation type="submission" date="2020-06" db="EMBL/GenBank/DDBJ databases">
        <title>Methanofollis fontis sp. nov., a methanogen isolated from marine sediments near a cold seep at Four-Way Closure Ridge offshore southwestern Taiwan.</title>
        <authorList>
            <person name="Chen S.-C."/>
            <person name="Teng N.-H."/>
            <person name="Lin Y.-S."/>
            <person name="Lai M.-C."/>
            <person name="Chen H.-H."/>
            <person name="Wang C.-C."/>
        </authorList>
    </citation>
    <scope>NUCLEOTIDE SEQUENCE [LARGE SCALE GENOMIC DNA]</scope>
    <source>
        <strain evidence="2 3">DSM 2702</strain>
    </source>
</reference>